<dbReference type="AlphaFoldDB" id="C7M263"/>
<evidence type="ECO:0000313" key="7">
    <source>
        <dbReference type="EMBL" id="ACU53161.1"/>
    </source>
</evidence>
<dbReference type="InterPro" id="IPR047817">
    <property type="entry name" value="ABC2_TM_bact-type"/>
</dbReference>
<keyword evidence="3 5" id="KW-1133">Transmembrane helix</keyword>
<dbReference type="OrthoDB" id="160207at2"/>
<comment type="subcellular location">
    <subcellularLocation>
        <location evidence="1">Membrane</location>
        <topology evidence="1">Multi-pass membrane protein</topology>
    </subcellularLocation>
</comment>
<feature type="transmembrane region" description="Helical" evidence="5">
    <location>
        <begin position="55"/>
        <end position="79"/>
    </location>
</feature>
<dbReference type="PIRSF" id="PIRSF006648">
    <property type="entry name" value="DrrB"/>
    <property type="match status" value="1"/>
</dbReference>
<sequence length="244" mass="24926">MSAHPVRAQAVSELKLVLRQGEAALLTIVIPILGLVLFSKVKVLPVPGGISRVNFILNGAITFGIMASGMVSQSITVAFDRSYGVLKRLGMTPLGRSGVIAAKLVAVAGLEIVELVLLLVVGAVLGWHPAGNPIEFVVGWVLATAAFAGVGLVLGGTLRAELVLGLSTLLWLVLLGLGAMVVPLGSLPGPVADIAKVLPAAPAATVLLHGIAVGGSAPLWAWVSLVAWAVVAPVAASRLFRWSA</sequence>
<evidence type="ECO:0000256" key="3">
    <source>
        <dbReference type="ARBA" id="ARBA00022989"/>
    </source>
</evidence>
<dbReference type="Proteomes" id="UP000000771">
    <property type="component" value="Chromosome"/>
</dbReference>
<dbReference type="Pfam" id="PF12698">
    <property type="entry name" value="ABC2_membrane_3"/>
    <property type="match status" value="1"/>
</dbReference>
<dbReference type="PROSITE" id="PS51012">
    <property type="entry name" value="ABC_TM2"/>
    <property type="match status" value="1"/>
</dbReference>
<feature type="transmembrane region" description="Helical" evidence="5">
    <location>
        <begin position="162"/>
        <end position="182"/>
    </location>
</feature>
<dbReference type="KEGG" id="afo:Afer_0192"/>
<feature type="transmembrane region" description="Helical" evidence="5">
    <location>
        <begin position="100"/>
        <end position="125"/>
    </location>
</feature>
<accession>C7M263</accession>
<feature type="transmembrane region" description="Helical" evidence="5">
    <location>
        <begin position="219"/>
        <end position="240"/>
    </location>
</feature>
<protein>
    <submittedName>
        <fullName evidence="7">ABC-2 type transporter</fullName>
    </submittedName>
</protein>
<feature type="transmembrane region" description="Helical" evidence="5">
    <location>
        <begin position="137"/>
        <end position="155"/>
    </location>
</feature>
<evidence type="ECO:0000256" key="4">
    <source>
        <dbReference type="ARBA" id="ARBA00023136"/>
    </source>
</evidence>
<dbReference type="HOGENOM" id="CLU_039483_4_1_11"/>
<evidence type="ECO:0000256" key="2">
    <source>
        <dbReference type="ARBA" id="ARBA00022692"/>
    </source>
</evidence>
<evidence type="ECO:0000313" key="8">
    <source>
        <dbReference type="Proteomes" id="UP000000771"/>
    </source>
</evidence>
<evidence type="ECO:0000256" key="1">
    <source>
        <dbReference type="ARBA" id="ARBA00004141"/>
    </source>
</evidence>
<organism evidence="7 8">
    <name type="scientific">Acidimicrobium ferrooxidans (strain DSM 10331 / JCM 15462 / NBRC 103882 / ICP)</name>
    <dbReference type="NCBI Taxonomy" id="525909"/>
    <lineage>
        <taxon>Bacteria</taxon>
        <taxon>Bacillati</taxon>
        <taxon>Actinomycetota</taxon>
        <taxon>Acidimicrobiia</taxon>
        <taxon>Acidimicrobiales</taxon>
        <taxon>Acidimicrobiaceae</taxon>
        <taxon>Acidimicrobium</taxon>
    </lineage>
</organism>
<feature type="transmembrane region" description="Helical" evidence="5">
    <location>
        <begin position="23"/>
        <end position="43"/>
    </location>
</feature>
<proteinExistence type="predicted"/>
<feature type="domain" description="ABC transmembrane type-2" evidence="6">
    <location>
        <begin position="22"/>
        <end position="243"/>
    </location>
</feature>
<dbReference type="EMBL" id="CP001631">
    <property type="protein sequence ID" value="ACU53161.1"/>
    <property type="molecule type" value="Genomic_DNA"/>
</dbReference>
<keyword evidence="4 5" id="KW-0472">Membrane</keyword>
<keyword evidence="8" id="KW-1185">Reference proteome</keyword>
<gene>
    <name evidence="7" type="ordered locus">Afer_0192</name>
</gene>
<evidence type="ECO:0000256" key="5">
    <source>
        <dbReference type="SAM" id="Phobius"/>
    </source>
</evidence>
<dbReference type="eggNOG" id="COG0842">
    <property type="taxonomic scope" value="Bacteria"/>
</dbReference>
<dbReference type="InterPro" id="IPR051784">
    <property type="entry name" value="Nod_factor_ABC_transporter"/>
</dbReference>
<dbReference type="GO" id="GO:0140359">
    <property type="term" value="F:ABC-type transporter activity"/>
    <property type="evidence" value="ECO:0007669"/>
    <property type="project" value="InterPro"/>
</dbReference>
<dbReference type="InterPro" id="IPR013525">
    <property type="entry name" value="ABC2_TM"/>
</dbReference>
<dbReference type="PANTHER" id="PTHR43229:SF2">
    <property type="entry name" value="NODULATION PROTEIN J"/>
    <property type="match status" value="1"/>
</dbReference>
<keyword evidence="2 5" id="KW-0812">Transmembrane</keyword>
<dbReference type="PANTHER" id="PTHR43229">
    <property type="entry name" value="NODULATION PROTEIN J"/>
    <property type="match status" value="1"/>
</dbReference>
<evidence type="ECO:0000259" key="6">
    <source>
        <dbReference type="PROSITE" id="PS51012"/>
    </source>
</evidence>
<dbReference type="InterPro" id="IPR000412">
    <property type="entry name" value="ABC_2_transport"/>
</dbReference>
<dbReference type="RefSeq" id="WP_015797666.1">
    <property type="nucleotide sequence ID" value="NC_013124.1"/>
</dbReference>
<reference evidence="7 8" key="1">
    <citation type="journal article" date="2009" name="Stand. Genomic Sci.">
        <title>Complete genome sequence of Acidimicrobium ferrooxidans type strain (ICP).</title>
        <authorList>
            <person name="Clum A."/>
            <person name="Nolan M."/>
            <person name="Lang E."/>
            <person name="Glavina Del Rio T."/>
            <person name="Tice H."/>
            <person name="Copeland A."/>
            <person name="Cheng J.F."/>
            <person name="Lucas S."/>
            <person name="Chen F."/>
            <person name="Bruce D."/>
            <person name="Goodwin L."/>
            <person name="Pitluck S."/>
            <person name="Ivanova N."/>
            <person name="Mavrommatis K."/>
            <person name="Mikhailova N."/>
            <person name="Pati A."/>
            <person name="Chen A."/>
            <person name="Palaniappan K."/>
            <person name="Goker M."/>
            <person name="Spring S."/>
            <person name="Land M."/>
            <person name="Hauser L."/>
            <person name="Chang Y.J."/>
            <person name="Jeffries C.C."/>
            <person name="Chain P."/>
            <person name="Bristow J."/>
            <person name="Eisen J.A."/>
            <person name="Markowitz V."/>
            <person name="Hugenholtz P."/>
            <person name="Kyrpides N.C."/>
            <person name="Klenk H.P."/>
            <person name="Lapidus A."/>
        </authorList>
    </citation>
    <scope>NUCLEOTIDE SEQUENCE [LARGE SCALE GENOMIC DNA]</scope>
    <source>
        <strain evidence="8">DSM 10331 / JCM 15462 / NBRC 103882 / ICP</strain>
    </source>
</reference>
<dbReference type="GO" id="GO:0043190">
    <property type="term" value="C:ATP-binding cassette (ABC) transporter complex"/>
    <property type="evidence" value="ECO:0007669"/>
    <property type="project" value="InterPro"/>
</dbReference>
<dbReference type="STRING" id="525909.Afer_0192"/>
<name>C7M263_ACIFD</name>